<dbReference type="InterPro" id="IPR036291">
    <property type="entry name" value="NAD(P)-bd_dom_sf"/>
</dbReference>
<dbReference type="Gene3D" id="3.40.50.720">
    <property type="entry name" value="NAD(P)-binding Rossmann-like Domain"/>
    <property type="match status" value="1"/>
</dbReference>
<organism evidence="4 5">
    <name type="scientific">Williamsia marianensis</name>
    <dbReference type="NCBI Taxonomy" id="85044"/>
    <lineage>
        <taxon>Bacteria</taxon>
        <taxon>Bacillati</taxon>
        <taxon>Actinomycetota</taxon>
        <taxon>Actinomycetes</taxon>
        <taxon>Mycobacteriales</taxon>
        <taxon>Nocardiaceae</taxon>
        <taxon>Williamsia</taxon>
    </lineage>
</organism>
<evidence type="ECO:0000256" key="1">
    <source>
        <dbReference type="ARBA" id="ARBA00006484"/>
    </source>
</evidence>
<dbReference type="PRINTS" id="PR00080">
    <property type="entry name" value="SDRFAMILY"/>
</dbReference>
<dbReference type="PRINTS" id="PR00081">
    <property type="entry name" value="GDHRDH"/>
</dbReference>
<dbReference type="OrthoDB" id="4690547at2"/>
<dbReference type="RefSeq" id="WP_062794925.1">
    <property type="nucleotide sequence ID" value="NZ_CBCRXS010000007.1"/>
</dbReference>
<gene>
    <name evidence="4" type="ORF">DFJ75_4358</name>
</gene>
<evidence type="ECO:0000256" key="3">
    <source>
        <dbReference type="RuleBase" id="RU000363"/>
    </source>
</evidence>
<name>A0A495K836_WILMA</name>
<comment type="caution">
    <text evidence="4">The sequence shown here is derived from an EMBL/GenBank/DDBJ whole genome shotgun (WGS) entry which is preliminary data.</text>
</comment>
<accession>A0A495K836</accession>
<dbReference type="EMBL" id="RBKV01000001">
    <property type="protein sequence ID" value="RKR97480.1"/>
    <property type="molecule type" value="Genomic_DNA"/>
</dbReference>
<sequence length="269" mass="27096">MEIEPGQVAVVTGGASGIGFGLARGLGLRGMKVVLADIREAGLADAKVTLNAQGVDVLTVVTDVSDPESVAQLADSTTTHFKRVDLVCNNAGVVGAQAPMWEQKPQTWQWLINVKLLGVVHGVTTFAPLLLQQGTGHILNTASAGGLMPLPTMTPYNATMHAVVGLTETLNIELRAAAGGVGASVLCSGRVATDLGTNSQALEPSVGAAATGNPQDLSGSVLDPDALAELTIAGIEADAVHIVAGAGVAAAARVRLESVLGDLTSGPST</sequence>
<dbReference type="InterPro" id="IPR002347">
    <property type="entry name" value="SDR_fam"/>
</dbReference>
<dbReference type="PANTHER" id="PTHR43391">
    <property type="entry name" value="RETINOL DEHYDROGENASE-RELATED"/>
    <property type="match status" value="1"/>
</dbReference>
<dbReference type="AlphaFoldDB" id="A0A495K836"/>
<keyword evidence="2" id="KW-0560">Oxidoreductase</keyword>
<dbReference type="SUPFAM" id="SSF51735">
    <property type="entry name" value="NAD(P)-binding Rossmann-fold domains"/>
    <property type="match status" value="1"/>
</dbReference>
<evidence type="ECO:0000313" key="5">
    <source>
        <dbReference type="Proteomes" id="UP000274762"/>
    </source>
</evidence>
<dbReference type="PANTHER" id="PTHR43391:SF26">
    <property type="entry name" value="BLL7251 PROTEIN"/>
    <property type="match status" value="1"/>
</dbReference>
<dbReference type="Pfam" id="PF00106">
    <property type="entry name" value="adh_short"/>
    <property type="match status" value="1"/>
</dbReference>
<evidence type="ECO:0000313" key="4">
    <source>
        <dbReference type="EMBL" id="RKR97480.1"/>
    </source>
</evidence>
<protein>
    <submittedName>
        <fullName evidence="4">Short-subunit dehydrogenase</fullName>
    </submittedName>
</protein>
<comment type="similarity">
    <text evidence="1 3">Belongs to the short-chain dehydrogenases/reductases (SDR) family.</text>
</comment>
<dbReference type="GO" id="GO:0016491">
    <property type="term" value="F:oxidoreductase activity"/>
    <property type="evidence" value="ECO:0007669"/>
    <property type="project" value="UniProtKB-KW"/>
</dbReference>
<reference evidence="4 5" key="1">
    <citation type="submission" date="2018-10" db="EMBL/GenBank/DDBJ databases">
        <title>Sequencing the genomes of 1000 actinobacteria strains.</title>
        <authorList>
            <person name="Klenk H.-P."/>
        </authorList>
    </citation>
    <scope>NUCLEOTIDE SEQUENCE [LARGE SCALE GENOMIC DNA]</scope>
    <source>
        <strain evidence="4 5">DSM 44343</strain>
    </source>
</reference>
<dbReference type="CDD" id="cd05233">
    <property type="entry name" value="SDR_c"/>
    <property type="match status" value="1"/>
</dbReference>
<dbReference type="Proteomes" id="UP000274762">
    <property type="component" value="Unassembled WGS sequence"/>
</dbReference>
<evidence type="ECO:0000256" key="2">
    <source>
        <dbReference type="ARBA" id="ARBA00023002"/>
    </source>
</evidence>
<proteinExistence type="inferred from homology"/>